<sequence>MKGNGLSSTCTELSKPSFAEAMKQGLREASKGEQLGRVGQTTALVRRADSRFRSILQSPRARARPIWCAARPIHRLRHPALFPCFPHASFTLQLLALSARCITRPPAVSQCRTDERAAPATALKIEEQEQHVGRDLSREAPHTSRGVRVVQAPVELDPPRHAILPYSSLIPAYARGASVPFPFSARGALAGGDPRVQGGGWEGAILLRWTGTLRVLSPLASDASPRAAITPARPMIRYKCSATPSLPAASASPLPPTGTPRAEVLALTRHSRRPAAHSMMPRAWLGLNA</sequence>
<gene>
    <name evidence="1" type="ORF">B0H15DRAFT_949690</name>
</gene>
<comment type="caution">
    <text evidence="1">The sequence shown here is derived from an EMBL/GenBank/DDBJ whole genome shotgun (WGS) entry which is preliminary data.</text>
</comment>
<dbReference type="AlphaFoldDB" id="A0AAD6XP23"/>
<dbReference type="Proteomes" id="UP001222325">
    <property type="component" value="Unassembled WGS sequence"/>
</dbReference>
<dbReference type="EMBL" id="JARJCN010000026">
    <property type="protein sequence ID" value="KAJ7088509.1"/>
    <property type="molecule type" value="Genomic_DNA"/>
</dbReference>
<keyword evidence="2" id="KW-1185">Reference proteome</keyword>
<evidence type="ECO:0000313" key="1">
    <source>
        <dbReference type="EMBL" id="KAJ7088509.1"/>
    </source>
</evidence>
<evidence type="ECO:0000313" key="2">
    <source>
        <dbReference type="Proteomes" id="UP001222325"/>
    </source>
</evidence>
<name>A0AAD6XP23_9AGAR</name>
<proteinExistence type="predicted"/>
<accession>A0AAD6XP23</accession>
<protein>
    <submittedName>
        <fullName evidence="1">Uncharacterized protein</fullName>
    </submittedName>
</protein>
<reference evidence="1" key="1">
    <citation type="submission" date="2023-03" db="EMBL/GenBank/DDBJ databases">
        <title>Massive genome expansion in bonnet fungi (Mycena s.s.) driven by repeated elements and novel gene families across ecological guilds.</title>
        <authorList>
            <consortium name="Lawrence Berkeley National Laboratory"/>
            <person name="Harder C.B."/>
            <person name="Miyauchi S."/>
            <person name="Viragh M."/>
            <person name="Kuo A."/>
            <person name="Thoen E."/>
            <person name="Andreopoulos B."/>
            <person name="Lu D."/>
            <person name="Skrede I."/>
            <person name="Drula E."/>
            <person name="Henrissat B."/>
            <person name="Morin E."/>
            <person name="Kohler A."/>
            <person name="Barry K."/>
            <person name="LaButti K."/>
            <person name="Morin E."/>
            <person name="Salamov A."/>
            <person name="Lipzen A."/>
            <person name="Mereny Z."/>
            <person name="Hegedus B."/>
            <person name="Baldrian P."/>
            <person name="Stursova M."/>
            <person name="Weitz H."/>
            <person name="Taylor A."/>
            <person name="Grigoriev I.V."/>
            <person name="Nagy L.G."/>
            <person name="Martin F."/>
            <person name="Kauserud H."/>
        </authorList>
    </citation>
    <scope>NUCLEOTIDE SEQUENCE</scope>
    <source>
        <strain evidence="1">CBHHK173m</strain>
    </source>
</reference>
<organism evidence="1 2">
    <name type="scientific">Mycena belliarum</name>
    <dbReference type="NCBI Taxonomy" id="1033014"/>
    <lineage>
        <taxon>Eukaryota</taxon>
        <taxon>Fungi</taxon>
        <taxon>Dikarya</taxon>
        <taxon>Basidiomycota</taxon>
        <taxon>Agaricomycotina</taxon>
        <taxon>Agaricomycetes</taxon>
        <taxon>Agaricomycetidae</taxon>
        <taxon>Agaricales</taxon>
        <taxon>Marasmiineae</taxon>
        <taxon>Mycenaceae</taxon>
        <taxon>Mycena</taxon>
    </lineage>
</organism>